<dbReference type="InterPro" id="IPR002559">
    <property type="entry name" value="Transposase_11"/>
</dbReference>
<dbReference type="PANTHER" id="PTHR33258">
    <property type="entry name" value="TRANSPOSASE INSL FOR INSERTION SEQUENCE ELEMENT IS186A-RELATED"/>
    <property type="match status" value="1"/>
</dbReference>
<dbReference type="AlphaFoldDB" id="L0AGC0"/>
<dbReference type="PANTHER" id="PTHR33258:SF1">
    <property type="entry name" value="TRANSPOSASE INSL FOR INSERTION SEQUENCE ELEMENT IS186A-RELATED"/>
    <property type="match status" value="1"/>
</dbReference>
<dbReference type="GO" id="GO:0003677">
    <property type="term" value="F:DNA binding"/>
    <property type="evidence" value="ECO:0007669"/>
    <property type="project" value="UniProtKB-KW"/>
</dbReference>
<evidence type="ECO:0000256" key="2">
    <source>
        <dbReference type="ARBA" id="ARBA00022578"/>
    </source>
</evidence>
<dbReference type="KEGG" id="nge:Natgr_0971"/>
<proteinExistence type="inferred from homology"/>
<organism evidence="6 7">
    <name type="scientific">Natronobacterium gregoryi (strain ATCC 43098 / DSM 3393 / CCM 3738 / CIP 104747 / IAM 13177 / JCM 8860 / NBRC 102187 / NCIMB 2189 / SP2)</name>
    <dbReference type="NCBI Taxonomy" id="797304"/>
    <lineage>
        <taxon>Archaea</taxon>
        <taxon>Methanobacteriati</taxon>
        <taxon>Methanobacteriota</taxon>
        <taxon>Stenosarchaea group</taxon>
        <taxon>Halobacteria</taxon>
        <taxon>Halobacteriales</taxon>
        <taxon>Natrialbaceae</taxon>
        <taxon>Natronobacterium</taxon>
    </lineage>
</organism>
<dbReference type="Pfam" id="PF01609">
    <property type="entry name" value="DDE_Tnp_1"/>
    <property type="match status" value="1"/>
</dbReference>
<evidence type="ECO:0000256" key="4">
    <source>
        <dbReference type="ARBA" id="ARBA00023172"/>
    </source>
</evidence>
<evidence type="ECO:0000313" key="6">
    <source>
        <dbReference type="EMBL" id="AFZ72202.1"/>
    </source>
</evidence>
<dbReference type="NCBIfam" id="NF033592">
    <property type="entry name" value="transpos_IS4_1"/>
    <property type="match status" value="1"/>
</dbReference>
<reference evidence="7" key="1">
    <citation type="submission" date="2012-03" db="EMBL/GenBank/DDBJ databases">
        <title>Complete sequence of Natronobacterium gregoryi SP2.</title>
        <authorList>
            <person name="Lucas S."/>
            <person name="Han J."/>
            <person name="Lapidus A."/>
            <person name="Cheng J.-F."/>
            <person name="Goodwin L."/>
            <person name="Pitluck S."/>
            <person name="Peters L."/>
            <person name="Mikhailova N."/>
            <person name="Teshima H."/>
            <person name="Detter J.C."/>
            <person name="Han C."/>
            <person name="Tapia R."/>
            <person name="Land M."/>
            <person name="Hauser L."/>
            <person name="Kyrpides N."/>
            <person name="Ivanova N."/>
            <person name="Pagani I."/>
            <person name="Sproer C."/>
            <person name="Anderson I."/>
            <person name="Woyke T."/>
        </authorList>
    </citation>
    <scope>NUCLEOTIDE SEQUENCE [LARGE SCALE GENOMIC DNA]</scope>
    <source>
        <strain evidence="7">ATCC 43098 / CCM 3738 / NCIMB 2189 / SP2</strain>
    </source>
</reference>
<evidence type="ECO:0000256" key="3">
    <source>
        <dbReference type="ARBA" id="ARBA00023125"/>
    </source>
</evidence>
<dbReference type="SUPFAM" id="SSF53098">
    <property type="entry name" value="Ribonuclease H-like"/>
    <property type="match status" value="1"/>
</dbReference>
<gene>
    <name evidence="6" type="ordered locus">Natgr_0971</name>
</gene>
<keyword evidence="2" id="KW-0815">Transposition</keyword>
<dbReference type="Proteomes" id="UP000010468">
    <property type="component" value="Chromosome"/>
</dbReference>
<sequence>MRRLTTLFPSEFLEEHAEELGVVERDRKLQIPAFVWAFVFGFAAGESRTLAGFRRSYNSTADETISPGGFYHRLTPSPAEYFRDLVERGLDEVAVPDTVDADIDRFKDVMIADGTVLRLHEFLADEYEARKEEQAGAKLHLLHNATDQTIEWLDVTDEKTHDSTLFHTGSWLEDRLVLFDRAYLKYRRFALIDENDGYFVSRLKESANPVVTEESREWRGRAIPLEGEQIHDVVDDLHREYIDVEVEAEFDRRPYGGTQSRHTKRFRVVGVRKEDADDYHLYITNLPRDEFLPSDLGTIYRCRWEVELLFRELKTQYELDEFDTTKKHVVEILLYAALLSLLVSRELLDLVTEQVDDEIVFPPERWAATFRSHAQLILHELGEHLGYSPPPLLDRLIDDAQKIHQQRPVLQETLVTATQPRCGSYLKTNSLVIRECSKGASRVLRFETITASPTLASHECQYEPSSREFSRCSPSTDECSRSRLHGWPTGSATRF</sequence>
<dbReference type="eggNOG" id="arCOG06159">
    <property type="taxonomic scope" value="Archaea"/>
</dbReference>
<protein>
    <submittedName>
        <fullName evidence="6">Transposase family protein</fullName>
    </submittedName>
</protein>
<feature type="domain" description="Transposase IS4-like" evidence="5">
    <location>
        <begin position="106"/>
        <end position="342"/>
    </location>
</feature>
<keyword evidence="7" id="KW-1185">Reference proteome</keyword>
<evidence type="ECO:0000256" key="1">
    <source>
        <dbReference type="ARBA" id="ARBA00010075"/>
    </source>
</evidence>
<dbReference type="EMBL" id="CP003377">
    <property type="protein sequence ID" value="AFZ72202.1"/>
    <property type="molecule type" value="Genomic_DNA"/>
</dbReference>
<comment type="similarity">
    <text evidence="1">Belongs to the transposase 11 family.</text>
</comment>
<evidence type="ECO:0000313" key="7">
    <source>
        <dbReference type="Proteomes" id="UP000010468"/>
    </source>
</evidence>
<dbReference type="GO" id="GO:0004803">
    <property type="term" value="F:transposase activity"/>
    <property type="evidence" value="ECO:0007669"/>
    <property type="project" value="InterPro"/>
</dbReference>
<keyword evidence="3" id="KW-0238">DNA-binding</keyword>
<keyword evidence="4" id="KW-0233">DNA recombination</keyword>
<dbReference type="GO" id="GO:0006313">
    <property type="term" value="P:DNA transposition"/>
    <property type="evidence" value="ECO:0007669"/>
    <property type="project" value="InterPro"/>
</dbReference>
<dbReference type="HOGENOM" id="CLU_042765_2_0_2"/>
<name>L0AGC0_NATGS</name>
<accession>L0AGC0</accession>
<evidence type="ECO:0000259" key="5">
    <source>
        <dbReference type="Pfam" id="PF01609"/>
    </source>
</evidence>
<dbReference type="InterPro" id="IPR047952">
    <property type="entry name" value="Transpos_IS4"/>
</dbReference>
<dbReference type="InterPro" id="IPR012337">
    <property type="entry name" value="RNaseH-like_sf"/>
</dbReference>
<dbReference type="STRING" id="797304.Natgr_0971"/>